<dbReference type="Gene3D" id="2.120.10.60">
    <property type="entry name" value="Tricorn protease N-terminal domain"/>
    <property type="match status" value="1"/>
</dbReference>
<dbReference type="PANTHER" id="PTHR32161">
    <property type="entry name" value="DPP6 N-TERMINAL DOMAIN-LIKE PROTEIN"/>
    <property type="match status" value="1"/>
</dbReference>
<dbReference type="SUPFAM" id="SSF69304">
    <property type="entry name" value="Tricorn protease N-terminal domain"/>
    <property type="match status" value="1"/>
</dbReference>
<organism evidence="1 2">
    <name type="scientific">Aquimixticola soesokkakensis</name>
    <dbReference type="NCBI Taxonomy" id="1519096"/>
    <lineage>
        <taxon>Bacteria</taxon>
        <taxon>Pseudomonadati</taxon>
        <taxon>Pseudomonadota</taxon>
        <taxon>Alphaproteobacteria</taxon>
        <taxon>Rhodobacterales</taxon>
        <taxon>Paracoccaceae</taxon>
        <taxon>Aquimixticola</taxon>
    </lineage>
</organism>
<evidence type="ECO:0000313" key="1">
    <source>
        <dbReference type="EMBL" id="SLN26782.1"/>
    </source>
</evidence>
<dbReference type="Proteomes" id="UP000193862">
    <property type="component" value="Unassembled WGS sequence"/>
</dbReference>
<dbReference type="EMBL" id="FWFS01000002">
    <property type="protein sequence ID" value="SLN26782.1"/>
    <property type="molecule type" value="Genomic_DNA"/>
</dbReference>
<dbReference type="RefSeq" id="WP_159453193.1">
    <property type="nucleotide sequence ID" value="NZ_FWFS01000002.1"/>
</dbReference>
<dbReference type="Pfam" id="PF07676">
    <property type="entry name" value="PD40"/>
    <property type="match status" value="5"/>
</dbReference>
<gene>
    <name evidence="1" type="ORF">AQS8620_00808</name>
</gene>
<evidence type="ECO:0000313" key="2">
    <source>
        <dbReference type="Proteomes" id="UP000193862"/>
    </source>
</evidence>
<dbReference type="InterPro" id="IPR011659">
    <property type="entry name" value="WD40"/>
</dbReference>
<dbReference type="OrthoDB" id="9802240at2"/>
<dbReference type="AlphaFoldDB" id="A0A1Y5RW42"/>
<proteinExistence type="predicted"/>
<accession>A0A1Y5RW42</accession>
<dbReference type="InterPro" id="IPR011042">
    <property type="entry name" value="6-blade_b-propeller_TolB-like"/>
</dbReference>
<protein>
    <submittedName>
        <fullName evidence="1">Translocation protein TolB</fullName>
    </submittedName>
</protein>
<keyword evidence="2" id="KW-1185">Reference proteome</keyword>
<dbReference type="Gene3D" id="2.120.10.30">
    <property type="entry name" value="TolB, C-terminal domain"/>
    <property type="match status" value="3"/>
</dbReference>
<dbReference type="PANTHER" id="PTHR32161:SF8">
    <property type="entry name" value="DPP6 N-TERMINAL DOMAIN-LIKE PROTEIN"/>
    <property type="match status" value="1"/>
</dbReference>
<reference evidence="1 2" key="1">
    <citation type="submission" date="2017-03" db="EMBL/GenBank/DDBJ databases">
        <authorList>
            <person name="Afonso C.L."/>
            <person name="Miller P.J."/>
            <person name="Scott M.A."/>
            <person name="Spackman E."/>
            <person name="Goraichik I."/>
            <person name="Dimitrov K.M."/>
            <person name="Suarez D.L."/>
            <person name="Swayne D.E."/>
        </authorList>
    </citation>
    <scope>NUCLEOTIDE SEQUENCE [LARGE SCALE GENOMIC DNA]</scope>
    <source>
        <strain evidence="1 2">CECT 8620</strain>
    </source>
</reference>
<sequence length="628" mass="69657">MTQNAKIQIEKAGAGKKGVMLMNRIGPSSSILYISNADGSDERALFEASDFDYHASFSPDGAWITFTSERNGDGNADVFRCRPDGSDVHPVVATPAVEDILVLSPDGTQAAFVSTADGFKANIWVIDLASGARRNLTGRPDIAGQADSPDSYLRPSWSPDGQWLVFSSDRNTAWHGHFQGHGWEHTQVLGIYAIRADGSGFRQISFKDDHAQGTPKFSPDGKRVVFYEMEREHNWFSRRPEKIANGVSQIVSVDFETGGDRIEHTTGPGVKICPQFMPNGTDVAYYLKGVGMDTNIRETDLAWMNYEGPKTGLYYTSGAPPVFRALRSPCWSPDGTKVIYEKVNFAWRAQGKPLFSWDKDWEYRSTDVFPTVSRQGKLAITEKQNGNSSIVTCNADGSNRKLVFDVTGKGLNPIQNKKGLAGAFQPTWSPEGDWIAFGLGPWFDARGNATAKIMRVKSDGSAWEDLTDGAQHAGFPSYSADGKSVVYRVWGKKMGLRIVDVETKEVRDLTTQIDNMPCWSPDGAWITFTREFGRADYHVCVIRPDGSDFKVLTQTRATDAHSVWTLDGKIAYSTAQYGFRDEAAIYDYTFQPYGQIMVMEADGSNKRLVTDSLWEDSMPCFIPNDFLT</sequence>
<dbReference type="SUPFAM" id="SSF82171">
    <property type="entry name" value="DPP6 N-terminal domain-like"/>
    <property type="match status" value="1"/>
</dbReference>
<name>A0A1Y5RW42_9RHOB</name>